<dbReference type="GO" id="GO:0031201">
    <property type="term" value="C:SNARE complex"/>
    <property type="evidence" value="ECO:0007669"/>
    <property type="project" value="TreeGrafter"/>
</dbReference>
<dbReference type="Proteomes" id="UP000515908">
    <property type="component" value="Chromosome 07"/>
</dbReference>
<dbReference type="GO" id="GO:0005774">
    <property type="term" value="C:vacuolar membrane"/>
    <property type="evidence" value="ECO:0007669"/>
    <property type="project" value="TreeGrafter"/>
</dbReference>
<gene>
    <name evidence="10" type="ORF">ADEAN_000440600</name>
</gene>
<protein>
    <recommendedName>
        <fullName evidence="7">Gamma-soluble NSF attachment protein</fullName>
    </recommendedName>
    <alternativeName>
        <fullName evidence="8">N-ethylmaleimide-sensitive factor attachment protein gamma</fullName>
    </alternativeName>
</protein>
<dbReference type="InterPro" id="IPR000744">
    <property type="entry name" value="NSF_attach"/>
</dbReference>
<keyword evidence="4" id="KW-0931">ER-Golgi transport</keyword>
<comment type="similarity">
    <text evidence="2">Belongs to the SNAP family.</text>
</comment>
<dbReference type="SUPFAM" id="SSF48452">
    <property type="entry name" value="TPR-like"/>
    <property type="match status" value="1"/>
</dbReference>
<proteinExistence type="inferred from homology"/>
<evidence type="ECO:0000256" key="7">
    <source>
        <dbReference type="ARBA" id="ARBA00040047"/>
    </source>
</evidence>
<dbReference type="GO" id="GO:0005483">
    <property type="term" value="F:soluble NSF attachment protein activity"/>
    <property type="evidence" value="ECO:0007669"/>
    <property type="project" value="TreeGrafter"/>
</dbReference>
<dbReference type="GO" id="GO:0006886">
    <property type="term" value="P:intracellular protein transport"/>
    <property type="evidence" value="ECO:0007669"/>
    <property type="project" value="InterPro"/>
</dbReference>
<evidence type="ECO:0000256" key="2">
    <source>
        <dbReference type="ARBA" id="ARBA00010050"/>
    </source>
</evidence>
<keyword evidence="5" id="KW-0653">Protein transport</keyword>
<name>A0A7G2CAZ1_9TRYP</name>
<evidence type="ECO:0000256" key="4">
    <source>
        <dbReference type="ARBA" id="ARBA00022892"/>
    </source>
</evidence>
<dbReference type="VEuPathDB" id="TriTrypDB:ADEAN_000440600"/>
<evidence type="ECO:0000256" key="6">
    <source>
        <dbReference type="ARBA" id="ARBA00023136"/>
    </source>
</evidence>
<dbReference type="PANTHER" id="PTHR13768:SF2">
    <property type="entry name" value="GAMMA-SOLUBLE NSF ATTACHMENT PROTEIN"/>
    <property type="match status" value="1"/>
</dbReference>
<keyword evidence="11" id="KW-1185">Reference proteome</keyword>
<dbReference type="AlphaFoldDB" id="A0A7G2CAZ1"/>
<keyword evidence="6" id="KW-0472">Membrane</keyword>
<evidence type="ECO:0000313" key="10">
    <source>
        <dbReference type="EMBL" id="CAD2216928.1"/>
    </source>
</evidence>
<organism evidence="10 11">
    <name type="scientific">Angomonas deanei</name>
    <dbReference type="NCBI Taxonomy" id="59799"/>
    <lineage>
        <taxon>Eukaryota</taxon>
        <taxon>Discoba</taxon>
        <taxon>Euglenozoa</taxon>
        <taxon>Kinetoplastea</taxon>
        <taxon>Metakinetoplastina</taxon>
        <taxon>Trypanosomatida</taxon>
        <taxon>Trypanosomatidae</taxon>
        <taxon>Strigomonadinae</taxon>
        <taxon>Angomonas</taxon>
    </lineage>
</organism>
<dbReference type="Gene3D" id="1.25.40.10">
    <property type="entry name" value="Tetratricopeptide repeat domain"/>
    <property type="match status" value="2"/>
</dbReference>
<reference evidence="10 11" key="1">
    <citation type="submission" date="2020-08" db="EMBL/GenBank/DDBJ databases">
        <authorList>
            <person name="Newling K."/>
            <person name="Davey J."/>
            <person name="Forrester S."/>
        </authorList>
    </citation>
    <scope>NUCLEOTIDE SEQUENCE [LARGE SCALE GENOMIC DNA]</scope>
    <source>
        <strain evidence="11">Crithidia deanei Carvalho (ATCC PRA-265)</strain>
    </source>
</reference>
<sequence length="369" mass="40932">MSTAAEAESLIAAAKKHLKKPLFGKPNYNSAAEEYEQAAKFYTSEARRSENNQSFLESAKECWTASSAAHEKAKNGIFAARAMVALGELYHEDGVTNNRVSSFQQAGATFEKASQLYALEIKTDKQAECLGKASAAWREVLKRAGEDAALKKEAKQKTDELTEETLNTMQLSWEVDEKRPYKLPEQYRAFITQTLKDYQQTISSKEGDGIAELRTAVMAEKRMLGINTKTNQYDDSKNIFTTLKQPSNAAKCGLEIIILCLSSSKNASDAVIWADEEMNILRSVTGFAGSKEERAAGNLLSAYEDNDIERLQMALKESHEINFLAPDIARMGKKLTFAGGKVERLNVNNMSSNNNNKAVDEFGSDEDIR</sequence>
<feature type="region of interest" description="Disordered" evidence="9">
    <location>
        <begin position="348"/>
        <end position="369"/>
    </location>
</feature>
<evidence type="ECO:0000256" key="8">
    <source>
        <dbReference type="ARBA" id="ARBA00042485"/>
    </source>
</evidence>
<dbReference type="PANTHER" id="PTHR13768">
    <property type="entry name" value="SOLUBLE NSF ATTACHMENT PROTEIN SNAP"/>
    <property type="match status" value="1"/>
</dbReference>
<evidence type="ECO:0000256" key="9">
    <source>
        <dbReference type="SAM" id="MobiDB-lite"/>
    </source>
</evidence>
<accession>A0A7G2CAZ1</accession>
<dbReference type="InterPro" id="IPR011990">
    <property type="entry name" value="TPR-like_helical_dom_sf"/>
</dbReference>
<comment type="subcellular location">
    <subcellularLocation>
        <location evidence="1">Membrane</location>
        <topology evidence="1">Peripheral membrane protein</topology>
    </subcellularLocation>
</comment>
<evidence type="ECO:0000256" key="1">
    <source>
        <dbReference type="ARBA" id="ARBA00004170"/>
    </source>
</evidence>
<dbReference type="GO" id="GO:0019905">
    <property type="term" value="F:syntaxin binding"/>
    <property type="evidence" value="ECO:0007669"/>
    <property type="project" value="TreeGrafter"/>
</dbReference>
<dbReference type="EMBL" id="LR877151">
    <property type="protein sequence ID" value="CAD2216928.1"/>
    <property type="molecule type" value="Genomic_DNA"/>
</dbReference>
<evidence type="ECO:0000256" key="3">
    <source>
        <dbReference type="ARBA" id="ARBA00022448"/>
    </source>
</evidence>
<evidence type="ECO:0000313" key="11">
    <source>
        <dbReference type="Proteomes" id="UP000515908"/>
    </source>
</evidence>
<dbReference type="GO" id="GO:0016192">
    <property type="term" value="P:vesicle-mediated transport"/>
    <property type="evidence" value="ECO:0007669"/>
    <property type="project" value="UniProtKB-KW"/>
</dbReference>
<evidence type="ECO:0000256" key="5">
    <source>
        <dbReference type="ARBA" id="ARBA00022927"/>
    </source>
</evidence>
<keyword evidence="3" id="KW-0813">Transport</keyword>